<proteinExistence type="predicted"/>
<accession>A0AAN8RKB3</accession>
<dbReference type="EMBL" id="JAVHNR010000009">
    <property type="protein sequence ID" value="KAK6333182.1"/>
    <property type="molecule type" value="Genomic_DNA"/>
</dbReference>
<comment type="caution">
    <text evidence="2">The sequence shown here is derived from an EMBL/GenBank/DDBJ whole genome shotgun (WGS) entry which is preliminary data.</text>
</comment>
<feature type="signal peptide" evidence="1">
    <location>
        <begin position="1"/>
        <end position="26"/>
    </location>
</feature>
<reference evidence="2 3" key="1">
    <citation type="submission" date="2019-10" db="EMBL/GenBank/DDBJ databases">
        <authorList>
            <person name="Palmer J.M."/>
        </authorList>
    </citation>
    <scope>NUCLEOTIDE SEQUENCE [LARGE SCALE GENOMIC DNA]</scope>
    <source>
        <strain evidence="2 3">TWF718</strain>
    </source>
</reference>
<organism evidence="2 3">
    <name type="scientific">Orbilia javanica</name>
    <dbReference type="NCBI Taxonomy" id="47235"/>
    <lineage>
        <taxon>Eukaryota</taxon>
        <taxon>Fungi</taxon>
        <taxon>Dikarya</taxon>
        <taxon>Ascomycota</taxon>
        <taxon>Pezizomycotina</taxon>
        <taxon>Orbiliomycetes</taxon>
        <taxon>Orbiliales</taxon>
        <taxon>Orbiliaceae</taxon>
        <taxon>Orbilia</taxon>
    </lineage>
</organism>
<gene>
    <name evidence="2" type="ORF">TWF718_011006</name>
</gene>
<keyword evidence="3" id="KW-1185">Reference proteome</keyword>
<dbReference type="AlphaFoldDB" id="A0AAN8RKB3"/>
<protein>
    <submittedName>
        <fullName evidence="2">Uncharacterized protein</fullName>
    </submittedName>
</protein>
<evidence type="ECO:0000313" key="2">
    <source>
        <dbReference type="EMBL" id="KAK6333182.1"/>
    </source>
</evidence>
<evidence type="ECO:0000313" key="3">
    <source>
        <dbReference type="Proteomes" id="UP001313282"/>
    </source>
</evidence>
<evidence type="ECO:0000256" key="1">
    <source>
        <dbReference type="SAM" id="SignalP"/>
    </source>
</evidence>
<name>A0AAN8RKB3_9PEZI</name>
<sequence>MRFPYPHPFLLLHLLIILLSSTPAASLNLNPLPLLKRALNFSYHPYTLVAVGRDGRPTTLTVSFTTIIFRDKPSTTTKKASSATRTITTTPTGTRIVTGDPGCAQTVTKRKTVTKYRTATVTERWARTQVVTKYVTKVSTVKEIRTVTETVHVGWPFDGDVDTVVVTEWVK</sequence>
<dbReference type="Proteomes" id="UP001313282">
    <property type="component" value="Unassembled WGS sequence"/>
</dbReference>
<feature type="chain" id="PRO_5042858372" evidence="1">
    <location>
        <begin position="27"/>
        <end position="171"/>
    </location>
</feature>
<keyword evidence="1" id="KW-0732">Signal</keyword>